<protein>
    <submittedName>
        <fullName evidence="4">Uncharacterized protein</fullName>
    </submittedName>
</protein>
<evidence type="ECO:0000256" key="1">
    <source>
        <dbReference type="ARBA" id="ARBA00007692"/>
    </source>
</evidence>
<dbReference type="GO" id="GO:0006353">
    <property type="term" value="P:DNA-templated transcription termination"/>
    <property type="evidence" value="ECO:0007669"/>
    <property type="project" value="UniProtKB-KW"/>
</dbReference>
<dbReference type="PANTHER" id="PTHR13068:SF102">
    <property type="entry name" value="OS11G0246100 PROTEIN"/>
    <property type="match status" value="1"/>
</dbReference>
<evidence type="ECO:0000313" key="4">
    <source>
        <dbReference type="EMBL" id="CAD6232298.1"/>
    </source>
</evidence>
<organism evidence="4 5">
    <name type="scientific">Miscanthus lutarioriparius</name>
    <dbReference type="NCBI Taxonomy" id="422564"/>
    <lineage>
        <taxon>Eukaryota</taxon>
        <taxon>Viridiplantae</taxon>
        <taxon>Streptophyta</taxon>
        <taxon>Embryophyta</taxon>
        <taxon>Tracheophyta</taxon>
        <taxon>Spermatophyta</taxon>
        <taxon>Magnoliopsida</taxon>
        <taxon>Liliopsida</taxon>
        <taxon>Poales</taxon>
        <taxon>Poaceae</taxon>
        <taxon>PACMAD clade</taxon>
        <taxon>Panicoideae</taxon>
        <taxon>Andropogonodae</taxon>
        <taxon>Andropogoneae</taxon>
        <taxon>Saccharinae</taxon>
        <taxon>Miscanthus</taxon>
    </lineage>
</organism>
<dbReference type="EMBL" id="CAJGYO010000005">
    <property type="protein sequence ID" value="CAD6232298.1"/>
    <property type="molecule type" value="Genomic_DNA"/>
</dbReference>
<evidence type="ECO:0000313" key="5">
    <source>
        <dbReference type="Proteomes" id="UP000604825"/>
    </source>
</evidence>
<keyword evidence="2" id="KW-0804">Transcription</keyword>
<keyword evidence="2" id="KW-0805">Transcription regulation</keyword>
<comment type="similarity">
    <text evidence="1">Belongs to the mTERF family.</text>
</comment>
<comment type="caution">
    <text evidence="4">The sequence shown here is derived from an EMBL/GenBank/DDBJ whole genome shotgun (WGS) entry which is preliminary data.</text>
</comment>
<dbReference type="PANTHER" id="PTHR13068">
    <property type="entry name" value="CGI-12 PROTEIN-RELATED"/>
    <property type="match status" value="1"/>
</dbReference>
<dbReference type="Proteomes" id="UP000604825">
    <property type="component" value="Unassembled WGS sequence"/>
</dbReference>
<evidence type="ECO:0000256" key="3">
    <source>
        <dbReference type="ARBA" id="ARBA00022946"/>
    </source>
</evidence>
<proteinExistence type="inferred from homology"/>
<name>A0A811P269_9POAL</name>
<accession>A0A811P269</accession>
<dbReference type="Gene3D" id="1.25.70.10">
    <property type="entry name" value="Transcription termination factor 3, mitochondrial"/>
    <property type="match status" value="1"/>
</dbReference>
<dbReference type="AlphaFoldDB" id="A0A811P269"/>
<sequence>MLRLQNCLLPLLGAASPLPSPIHIHPQACRLLSTSNSAATMPFSLEDYLVAACDIAPAQAREVSKKAFHQLSKISHSRFISAASNPDAIIALLSDAGLSRADITAVVSANPMLLRALLCSNNPWVLTFNPTPKNFFFKPNMGCLPLRGCLKYCSPVQTTRGCLPSIPKRRFFAKLEFFNRTLLPWEYEVSTAASKIPAILGLSQKILLRKIEFLVNEVSRMEPQSLLKGSSLLSPIPEKRISGAIILRKIEFLVNEFGLFFHNYIVERLI</sequence>
<evidence type="ECO:0000256" key="2">
    <source>
        <dbReference type="ARBA" id="ARBA00022472"/>
    </source>
</evidence>
<keyword evidence="5" id="KW-1185">Reference proteome</keyword>
<dbReference type="InterPro" id="IPR038538">
    <property type="entry name" value="MTERF_sf"/>
</dbReference>
<dbReference type="GO" id="GO:0003676">
    <property type="term" value="F:nucleic acid binding"/>
    <property type="evidence" value="ECO:0007669"/>
    <property type="project" value="InterPro"/>
</dbReference>
<keyword evidence="2" id="KW-0806">Transcription termination</keyword>
<reference evidence="4" key="1">
    <citation type="submission" date="2020-10" db="EMBL/GenBank/DDBJ databases">
        <authorList>
            <person name="Han B."/>
            <person name="Lu T."/>
            <person name="Zhao Q."/>
            <person name="Huang X."/>
            <person name="Zhao Y."/>
        </authorList>
    </citation>
    <scope>NUCLEOTIDE SEQUENCE</scope>
</reference>
<dbReference type="OrthoDB" id="637682at2759"/>
<dbReference type="InterPro" id="IPR003690">
    <property type="entry name" value="MTERF"/>
</dbReference>
<gene>
    <name evidence="4" type="ORF">NCGR_LOCUS21983</name>
</gene>
<keyword evidence="3" id="KW-0809">Transit peptide</keyword>